<accession>A0ABW2DQF1</accession>
<dbReference type="EMBL" id="JBHSYQ010000015">
    <property type="protein sequence ID" value="MFC6999300.1"/>
    <property type="molecule type" value="Genomic_DNA"/>
</dbReference>
<dbReference type="Proteomes" id="UP001596405">
    <property type="component" value="Unassembled WGS sequence"/>
</dbReference>
<evidence type="ECO:0000313" key="3">
    <source>
        <dbReference type="Proteomes" id="UP001596405"/>
    </source>
</evidence>
<proteinExistence type="predicted"/>
<evidence type="ECO:0000313" key="2">
    <source>
        <dbReference type="EMBL" id="MFC6999300.1"/>
    </source>
</evidence>
<sequence>MQILLDYVLFHFKRVYHLPEPLEFSYGFDGFSRIQIKKTNSNFFEKTEPQPKHILWKDWQDKPLPLFFDDKTTQEWLTQDEQGNTIISYDLIASSFYLLSGWQEYYGKERDQFDRFPYQASVQSIYSFVTTPVVNYYFDILREAVQAAYGQEVKIKNWNGKPFATCLTHDIDYIQSAWKVAGKPALLKGSLPIFLKLLWKKLRGKEAWFNISEVAKELEKLNAKGTFYFLPEHASHHGHPNSDYKIEDAYIQQEIEKLAAAGHEIAVHGSHGTGANKEKLKAEIQKLELPISGNRFHYLRFDPAHSTAILEELNLHYDSSLGFSEHFGFRNSYCQPFKLFHFQDRRMSSVWQLPLNLMDITLHHPRYLQLKPSEVMPAITPMLEEIIRFSGVFTLLWHNENFSTYGLPNGLTLFQEITAFLQKQQTAFLTASEALDQVS</sequence>
<comment type="caution">
    <text evidence="2">The sequence shown here is derived from an EMBL/GenBank/DDBJ whole genome shotgun (WGS) entry which is preliminary data.</text>
</comment>
<dbReference type="RefSeq" id="WP_066616251.1">
    <property type="nucleotide sequence ID" value="NZ_JBHSYQ010000015.1"/>
</dbReference>
<dbReference type="Pfam" id="PF23019">
    <property type="entry name" value="DUF7033"/>
    <property type="match status" value="1"/>
</dbReference>
<organism evidence="2 3">
    <name type="scientific">Rufibacter roseus</name>
    <dbReference type="NCBI Taxonomy" id="1567108"/>
    <lineage>
        <taxon>Bacteria</taxon>
        <taxon>Pseudomonadati</taxon>
        <taxon>Bacteroidota</taxon>
        <taxon>Cytophagia</taxon>
        <taxon>Cytophagales</taxon>
        <taxon>Hymenobacteraceae</taxon>
        <taxon>Rufibacter</taxon>
    </lineage>
</organism>
<reference evidence="3" key="1">
    <citation type="journal article" date="2019" name="Int. J. Syst. Evol. Microbiol.">
        <title>The Global Catalogue of Microorganisms (GCM) 10K type strain sequencing project: providing services to taxonomists for standard genome sequencing and annotation.</title>
        <authorList>
            <consortium name="The Broad Institute Genomics Platform"/>
            <consortium name="The Broad Institute Genome Sequencing Center for Infectious Disease"/>
            <person name="Wu L."/>
            <person name="Ma J."/>
        </authorList>
    </citation>
    <scope>NUCLEOTIDE SEQUENCE [LARGE SCALE GENOMIC DNA]</scope>
    <source>
        <strain evidence="3">CGMCC 4.7393</strain>
    </source>
</reference>
<dbReference type="SUPFAM" id="SSF88713">
    <property type="entry name" value="Glycoside hydrolase/deacetylase"/>
    <property type="match status" value="1"/>
</dbReference>
<evidence type="ECO:0000259" key="1">
    <source>
        <dbReference type="Pfam" id="PF23019"/>
    </source>
</evidence>
<feature type="domain" description="DUF7033" evidence="1">
    <location>
        <begin position="88"/>
        <end position="175"/>
    </location>
</feature>
<gene>
    <name evidence="2" type="ORF">ACFQHR_16815</name>
</gene>
<protein>
    <submittedName>
        <fullName evidence="2">DUF7033 domain-containing protein</fullName>
    </submittedName>
</protein>
<dbReference type="InterPro" id="IPR011330">
    <property type="entry name" value="Glyco_hydro/deAcase_b/a-brl"/>
</dbReference>
<name>A0ABW2DQF1_9BACT</name>
<keyword evidence="3" id="KW-1185">Reference proteome</keyword>
<dbReference type="Gene3D" id="3.20.20.370">
    <property type="entry name" value="Glycoside hydrolase/deacetylase"/>
    <property type="match status" value="1"/>
</dbReference>
<dbReference type="InterPro" id="IPR054297">
    <property type="entry name" value="DUF7033"/>
</dbReference>